<dbReference type="KEGG" id="ctm:Cabther_B0142"/>
<dbReference type="EC" id="1.3.98.3" evidence="15"/>
<dbReference type="Pfam" id="PF04055">
    <property type="entry name" value="Radical_SAM"/>
    <property type="match status" value="1"/>
</dbReference>
<comment type="pathway">
    <text evidence="2 15">Porphyrin-containing compound metabolism; protoporphyrin-IX biosynthesis; protoporphyrinogen-IX from coproporphyrinogen-III (AdoMet route): step 1/1.</text>
</comment>
<evidence type="ECO:0000256" key="4">
    <source>
        <dbReference type="ARBA" id="ARBA00011245"/>
    </source>
</evidence>
<dbReference type="CDD" id="cd01335">
    <property type="entry name" value="Radical_SAM"/>
    <property type="match status" value="1"/>
</dbReference>
<feature type="binding site" evidence="16">
    <location>
        <position position="151"/>
    </location>
    <ligand>
        <name>S-adenosyl-L-methionine</name>
        <dbReference type="ChEBI" id="CHEBI:59789"/>
        <label>2</label>
    </ligand>
</feature>
<keyword evidence="12 15" id="KW-0627">Porphyrin biosynthesis</keyword>
<evidence type="ECO:0000256" key="15">
    <source>
        <dbReference type="PIRNR" id="PIRNR000167"/>
    </source>
</evidence>
<dbReference type="SFLD" id="SFLDS00029">
    <property type="entry name" value="Radical_SAM"/>
    <property type="match status" value="1"/>
</dbReference>
<proteinExistence type="inferred from homology"/>
<evidence type="ECO:0000313" key="19">
    <source>
        <dbReference type="EMBL" id="AEP13147.1"/>
    </source>
</evidence>
<keyword evidence="7 15" id="KW-0949">S-adenosyl-L-methionine</keyword>
<feature type="binding site" evidence="16">
    <location>
        <begin position="80"/>
        <end position="81"/>
    </location>
    <ligand>
        <name>S-adenosyl-L-methionine</name>
        <dbReference type="ChEBI" id="CHEBI:59789"/>
        <label>2</label>
    </ligand>
</feature>
<feature type="binding site" evidence="17">
    <location>
        <position position="28"/>
    </location>
    <ligand>
        <name>[4Fe-4S] cluster</name>
        <dbReference type="ChEBI" id="CHEBI:49883"/>
        <note>4Fe-4S-S-AdoMet</note>
    </ligand>
</feature>
<dbReference type="InterPro" id="IPR007197">
    <property type="entry name" value="rSAM"/>
</dbReference>
<comment type="catalytic activity">
    <reaction evidence="14 15">
        <text>coproporphyrinogen III + 2 S-adenosyl-L-methionine = protoporphyrinogen IX + 2 5'-deoxyadenosine + 2 L-methionine + 2 CO2</text>
        <dbReference type="Rhea" id="RHEA:15425"/>
        <dbReference type="ChEBI" id="CHEBI:16526"/>
        <dbReference type="ChEBI" id="CHEBI:17319"/>
        <dbReference type="ChEBI" id="CHEBI:57307"/>
        <dbReference type="ChEBI" id="CHEBI:57309"/>
        <dbReference type="ChEBI" id="CHEBI:57844"/>
        <dbReference type="ChEBI" id="CHEBI:59789"/>
        <dbReference type="EC" id="1.3.98.3"/>
    </reaction>
</comment>
<evidence type="ECO:0000256" key="2">
    <source>
        <dbReference type="ARBA" id="ARBA00004785"/>
    </source>
</evidence>
<dbReference type="Proteomes" id="UP000006791">
    <property type="component" value="Chromosome 2"/>
</dbReference>
<dbReference type="Gene3D" id="3.80.30.20">
    <property type="entry name" value="tm_1862 like domain"/>
    <property type="match status" value="1"/>
</dbReference>
<dbReference type="PROSITE" id="PS51918">
    <property type="entry name" value="RADICAL_SAM"/>
    <property type="match status" value="1"/>
</dbReference>
<keyword evidence="20" id="KW-1185">Reference proteome</keyword>
<accession>G2LJY0</accession>
<comment type="subcellular location">
    <subcellularLocation>
        <location evidence="1 15">Cytoplasm</location>
    </subcellularLocation>
</comment>
<comment type="function">
    <text evidence="13">Involved in the heme biosynthesis. Catalyzes the anaerobic oxidative decarboxylation of propionate groups of rings A and B of coproporphyrinogen III to yield the vinyl groups in protoporphyrinogen IX.</text>
</comment>
<evidence type="ECO:0000256" key="16">
    <source>
        <dbReference type="PIRSR" id="PIRSR000167-1"/>
    </source>
</evidence>
<evidence type="ECO:0000256" key="8">
    <source>
        <dbReference type="ARBA" id="ARBA00022723"/>
    </source>
</evidence>
<reference evidence="19 20" key="1">
    <citation type="journal article" date="2012" name="Environ. Microbiol.">
        <title>Complete genome of Candidatus Chloracidobacterium thermophilum, a chlorophyll-based photoheterotroph belonging to the phylum Acidobacteria.</title>
        <authorList>
            <person name="Garcia Costas A.M."/>
            <person name="Liu Z."/>
            <person name="Tomsho L.P."/>
            <person name="Schuster S.C."/>
            <person name="Ward D.M."/>
            <person name="Bryant D.A."/>
        </authorList>
    </citation>
    <scope>NUCLEOTIDE SEQUENCE [LARGE SCALE GENOMIC DNA]</scope>
    <source>
        <strain evidence="19 20">B</strain>
    </source>
</reference>
<sequence length="416" mass="47466">MDYRAALQALSETPDAQNLCLYVHLPFCAMACHYCGCNNAVTSKTEVVDAYLDRVAREVALVVEQLGRGRRVVQMHWGGGTPNTLTARQMERLVRLLEEAFVLDWNGEMSIEIDPRIASPAQLKHIRSLGFRRISLGVQDFHPEVQAAIGRHQPEALTKAVYAACRDVGFESINLDLVYGLPRQTRATFEHTVASVLELHPDRLALFNYAHMPKLRPRQRHIRVEDLPDVITRFAMFDDARQRLTAHEYVWIGMDHFARQDDELAVASHERRLHRNFMGYTLRPAANLIAFGMSGISELEGFYAQNDARLGRYQTALDHGELPVVRGHRLSADDQRRREAIRYLMCHMELPVAVLRDDFERQRAAFREMEADGLICFDAGRLVVTPLGRPFVRNICMTLDAYLETDAPRPVFSKTL</sequence>
<evidence type="ECO:0000256" key="12">
    <source>
        <dbReference type="ARBA" id="ARBA00023244"/>
    </source>
</evidence>
<feature type="binding site" evidence="16">
    <location>
        <position position="176"/>
    </location>
    <ligand>
        <name>S-adenosyl-L-methionine</name>
        <dbReference type="ChEBI" id="CHEBI:59789"/>
        <label>2</label>
    </ligand>
</feature>
<evidence type="ECO:0000256" key="14">
    <source>
        <dbReference type="ARBA" id="ARBA00048321"/>
    </source>
</evidence>
<dbReference type="InterPro" id="IPR058240">
    <property type="entry name" value="rSAM_sf"/>
</dbReference>
<evidence type="ECO:0000256" key="17">
    <source>
        <dbReference type="PIRSR" id="PIRSR000167-2"/>
    </source>
</evidence>
<dbReference type="PANTHER" id="PTHR13932:SF6">
    <property type="entry name" value="OXYGEN-INDEPENDENT COPROPORPHYRINOGEN III OXIDASE"/>
    <property type="match status" value="1"/>
</dbReference>
<keyword evidence="8 15" id="KW-0479">Metal-binding</keyword>
<dbReference type="GO" id="GO:0051539">
    <property type="term" value="F:4 iron, 4 sulfur cluster binding"/>
    <property type="evidence" value="ECO:0007669"/>
    <property type="project" value="UniProtKB-KW"/>
</dbReference>
<dbReference type="InterPro" id="IPR023404">
    <property type="entry name" value="rSAM_horseshoe"/>
</dbReference>
<feature type="binding site" evidence="16">
    <location>
        <position position="210"/>
    </location>
    <ligand>
        <name>S-adenosyl-L-methionine</name>
        <dbReference type="ChEBI" id="CHEBI:59789"/>
        <label>2</label>
    </ligand>
</feature>
<dbReference type="PIRSF" id="PIRSF000167">
    <property type="entry name" value="HemN"/>
    <property type="match status" value="1"/>
</dbReference>
<evidence type="ECO:0000256" key="1">
    <source>
        <dbReference type="ARBA" id="ARBA00004496"/>
    </source>
</evidence>
<evidence type="ECO:0000259" key="18">
    <source>
        <dbReference type="PROSITE" id="PS51918"/>
    </source>
</evidence>
<feature type="binding site" evidence="16">
    <location>
        <position position="139"/>
    </location>
    <ligand>
        <name>S-adenosyl-L-methionine</name>
        <dbReference type="ChEBI" id="CHEBI:59789"/>
        <label>2</label>
    </ligand>
</feature>
<dbReference type="GO" id="GO:0046872">
    <property type="term" value="F:metal ion binding"/>
    <property type="evidence" value="ECO:0007669"/>
    <property type="project" value="UniProtKB-KW"/>
</dbReference>
<comment type="similarity">
    <text evidence="3 15">Belongs to the anaerobic coproporphyrinogen-III oxidase family.</text>
</comment>
<dbReference type="EMBL" id="CP002515">
    <property type="protein sequence ID" value="AEP13147.1"/>
    <property type="molecule type" value="Genomic_DNA"/>
</dbReference>
<dbReference type="GO" id="GO:0006782">
    <property type="term" value="P:protoporphyrinogen IX biosynthetic process"/>
    <property type="evidence" value="ECO:0007669"/>
    <property type="project" value="UniProtKB-UniPathway"/>
</dbReference>
<dbReference type="InterPro" id="IPR004558">
    <property type="entry name" value="Coprogen_oxidase_HemN"/>
</dbReference>
<evidence type="ECO:0000256" key="3">
    <source>
        <dbReference type="ARBA" id="ARBA00005493"/>
    </source>
</evidence>
<evidence type="ECO:0000256" key="5">
    <source>
        <dbReference type="ARBA" id="ARBA00022485"/>
    </source>
</evidence>
<dbReference type="SUPFAM" id="SSF102114">
    <property type="entry name" value="Radical SAM enzymes"/>
    <property type="match status" value="1"/>
</dbReference>
<keyword evidence="10 15" id="KW-0408">Iron</keyword>
<feature type="binding site" evidence="16">
    <location>
        <position position="112"/>
    </location>
    <ligand>
        <name>S-adenosyl-L-methionine</name>
        <dbReference type="ChEBI" id="CHEBI:59789"/>
        <label>1</label>
    </ligand>
</feature>
<dbReference type="SMART" id="SM00729">
    <property type="entry name" value="Elp3"/>
    <property type="match status" value="1"/>
</dbReference>
<feature type="domain" description="Radical SAM core" evidence="18">
    <location>
        <begin position="13"/>
        <end position="248"/>
    </location>
</feature>
<dbReference type="SFLD" id="SFLDG01065">
    <property type="entry name" value="anaerobic_coproporphyrinogen-I"/>
    <property type="match status" value="1"/>
</dbReference>
<dbReference type="GO" id="GO:0051989">
    <property type="term" value="F:coproporphyrinogen dehydrogenase activity"/>
    <property type="evidence" value="ECO:0007669"/>
    <property type="project" value="UniProtKB-EC"/>
</dbReference>
<keyword evidence="11 15" id="KW-0411">Iron-sulfur</keyword>
<name>G2LJY0_CHLTF</name>
<dbReference type="GO" id="GO:0005737">
    <property type="term" value="C:cytoplasm"/>
    <property type="evidence" value="ECO:0007669"/>
    <property type="project" value="UniProtKB-SubCell"/>
</dbReference>
<feature type="binding site" evidence="16">
    <location>
        <position position="22"/>
    </location>
    <ligand>
        <name>S-adenosyl-L-methionine</name>
        <dbReference type="ChEBI" id="CHEBI:59789"/>
        <label>1</label>
    </ligand>
</feature>
<evidence type="ECO:0000256" key="11">
    <source>
        <dbReference type="ARBA" id="ARBA00023014"/>
    </source>
</evidence>
<dbReference type="InterPro" id="IPR034505">
    <property type="entry name" value="Coproporphyrinogen-III_oxidase"/>
</dbReference>
<dbReference type="PANTHER" id="PTHR13932">
    <property type="entry name" value="COPROPORPHYRINIGEN III OXIDASE"/>
    <property type="match status" value="1"/>
</dbReference>
<evidence type="ECO:0000256" key="7">
    <source>
        <dbReference type="ARBA" id="ARBA00022691"/>
    </source>
</evidence>
<dbReference type="UniPathway" id="UPA00251">
    <property type="reaction ID" value="UER00323"/>
</dbReference>
<dbReference type="Gene3D" id="1.10.10.920">
    <property type="match status" value="1"/>
</dbReference>
<dbReference type="InterPro" id="IPR006638">
    <property type="entry name" value="Elp3/MiaA/NifB-like_rSAM"/>
</dbReference>
<organism evidence="19 20">
    <name type="scientific">Chloracidobacterium thermophilum (strain B)</name>
    <dbReference type="NCBI Taxonomy" id="981222"/>
    <lineage>
        <taxon>Bacteria</taxon>
        <taxon>Pseudomonadati</taxon>
        <taxon>Acidobacteriota</taxon>
        <taxon>Terriglobia</taxon>
        <taxon>Terriglobales</taxon>
        <taxon>Acidobacteriaceae</taxon>
        <taxon>Chloracidobacterium</taxon>
    </lineage>
</organism>
<keyword evidence="6 15" id="KW-0963">Cytoplasm</keyword>
<comment type="cofactor">
    <cofactor evidence="15 17">
        <name>[4Fe-4S] cluster</name>
        <dbReference type="ChEBI" id="CHEBI:49883"/>
    </cofactor>
    <text evidence="15 17">Binds 1 [4Fe-4S] cluster. The cluster is coordinated with 3 cysteines and an exchangeable S-adenosyl-L-methionine.</text>
</comment>
<feature type="binding site" evidence="17">
    <location>
        <position position="35"/>
    </location>
    <ligand>
        <name>[4Fe-4S] cluster</name>
        <dbReference type="ChEBI" id="CHEBI:49883"/>
        <note>4Fe-4S-S-AdoMet</note>
    </ligand>
</feature>
<evidence type="ECO:0000256" key="6">
    <source>
        <dbReference type="ARBA" id="ARBA00022490"/>
    </source>
</evidence>
<feature type="binding site" evidence="17">
    <location>
        <position position="32"/>
    </location>
    <ligand>
        <name>[4Fe-4S] cluster</name>
        <dbReference type="ChEBI" id="CHEBI:49883"/>
        <note>4Fe-4S-S-AdoMet</note>
    </ligand>
</feature>
<keyword evidence="5 15" id="KW-0004">4Fe-4S</keyword>
<evidence type="ECO:0000256" key="9">
    <source>
        <dbReference type="ARBA" id="ARBA00023002"/>
    </source>
</evidence>
<dbReference type="HOGENOM" id="CLU_027579_3_0_0"/>
<dbReference type="AlphaFoldDB" id="G2LJY0"/>
<comment type="subunit">
    <text evidence="4">Monomer.</text>
</comment>
<evidence type="ECO:0000256" key="10">
    <source>
        <dbReference type="ARBA" id="ARBA00023004"/>
    </source>
</evidence>
<feature type="binding site" evidence="16">
    <location>
        <begin position="34"/>
        <end position="36"/>
    </location>
    <ligand>
        <name>S-adenosyl-L-methionine</name>
        <dbReference type="ChEBI" id="CHEBI:59789"/>
        <label>2</label>
    </ligand>
</feature>
<dbReference type="STRING" id="981222.Cabther_B0142"/>
<protein>
    <recommendedName>
        <fullName evidence="15">Coproporphyrinogen-III oxidase</fullName>
        <ecNumber evidence="15">1.3.98.3</ecNumber>
    </recommendedName>
</protein>
<dbReference type="NCBIfam" id="TIGR00538">
    <property type="entry name" value="hemN"/>
    <property type="match status" value="1"/>
</dbReference>
<gene>
    <name evidence="19" type="ordered locus">Cabther_B0142</name>
</gene>
<keyword evidence="9 15" id="KW-0560">Oxidoreductase</keyword>
<evidence type="ECO:0000256" key="13">
    <source>
        <dbReference type="ARBA" id="ARBA00024295"/>
    </source>
</evidence>
<feature type="binding site" evidence="16">
    <location>
        <position position="296"/>
    </location>
    <ligand>
        <name>S-adenosyl-L-methionine</name>
        <dbReference type="ChEBI" id="CHEBI:59789"/>
        <label>1</label>
    </ligand>
</feature>
<evidence type="ECO:0000313" key="20">
    <source>
        <dbReference type="Proteomes" id="UP000006791"/>
    </source>
</evidence>
<dbReference type="GO" id="GO:0004109">
    <property type="term" value="F:coproporphyrinogen oxidase activity"/>
    <property type="evidence" value="ECO:0007669"/>
    <property type="project" value="InterPro"/>
</dbReference>
<feature type="binding site" evidence="16">
    <location>
        <position position="79"/>
    </location>
    <ligand>
        <name>S-adenosyl-L-methionine</name>
        <dbReference type="ChEBI" id="CHEBI:59789"/>
        <label>1</label>
    </ligand>
</feature>